<organism evidence="1">
    <name type="scientific">Opuntia streptacantha</name>
    <name type="common">Prickly pear cactus</name>
    <name type="synonym">Opuntia cardona</name>
    <dbReference type="NCBI Taxonomy" id="393608"/>
    <lineage>
        <taxon>Eukaryota</taxon>
        <taxon>Viridiplantae</taxon>
        <taxon>Streptophyta</taxon>
        <taxon>Embryophyta</taxon>
        <taxon>Tracheophyta</taxon>
        <taxon>Spermatophyta</taxon>
        <taxon>Magnoliopsida</taxon>
        <taxon>eudicotyledons</taxon>
        <taxon>Gunneridae</taxon>
        <taxon>Pentapetalae</taxon>
        <taxon>Caryophyllales</taxon>
        <taxon>Cactineae</taxon>
        <taxon>Cactaceae</taxon>
        <taxon>Opuntioideae</taxon>
        <taxon>Opuntia</taxon>
    </lineage>
</organism>
<protein>
    <submittedName>
        <fullName evidence="1">Uncharacterized protein</fullName>
    </submittedName>
</protein>
<dbReference type="EMBL" id="GISG01153147">
    <property type="protein sequence ID" value="MBA4647957.1"/>
    <property type="molecule type" value="Transcribed_RNA"/>
</dbReference>
<sequence>MKSATCRHVLEENLLRQKAVSDFKVIENVLHLQDQFRSSLVLLSYVLEVHCMIEKENHFDLIYVLNFSNNHTVLWMPKVGIKVQILLYLIFQLSNLRQWCCIVD</sequence>
<dbReference type="AlphaFoldDB" id="A0A7C8ZQ45"/>
<accession>A0A7C8ZQ45</accession>
<dbReference type="EMBL" id="GISG01153145">
    <property type="protein sequence ID" value="MBA4647955.1"/>
    <property type="molecule type" value="Transcribed_RNA"/>
</dbReference>
<name>A0A7C8ZQ45_OPUST</name>
<proteinExistence type="predicted"/>
<reference evidence="1" key="1">
    <citation type="journal article" date="2013" name="J. Plant Res.">
        <title>Effect of fungi and light on seed germination of three Opuntia species from semiarid lands of central Mexico.</title>
        <authorList>
            <person name="Delgado-Sanchez P."/>
            <person name="Jimenez-Bremont J.F."/>
            <person name="Guerrero-Gonzalez Mde L."/>
            <person name="Flores J."/>
        </authorList>
    </citation>
    <scope>NUCLEOTIDE SEQUENCE</scope>
    <source>
        <tissue evidence="1">Cladode</tissue>
    </source>
</reference>
<dbReference type="EMBL" id="GISG01153146">
    <property type="protein sequence ID" value="MBA4647956.1"/>
    <property type="molecule type" value="Transcribed_RNA"/>
</dbReference>
<evidence type="ECO:0000313" key="1">
    <source>
        <dbReference type="EMBL" id="MBA4647957.1"/>
    </source>
</evidence>
<reference evidence="1" key="2">
    <citation type="submission" date="2020-07" db="EMBL/GenBank/DDBJ databases">
        <authorList>
            <person name="Vera ALvarez R."/>
            <person name="Arias-Moreno D.M."/>
            <person name="Jimenez-Jacinto V."/>
            <person name="Jimenez-Bremont J.F."/>
            <person name="Swaminathan K."/>
            <person name="Moose S.P."/>
            <person name="Guerrero-Gonzalez M.L."/>
            <person name="Marino-Ramirez L."/>
            <person name="Landsman D."/>
            <person name="Rodriguez-Kessler M."/>
            <person name="Delgado-Sanchez P."/>
        </authorList>
    </citation>
    <scope>NUCLEOTIDE SEQUENCE</scope>
    <source>
        <tissue evidence="1">Cladode</tissue>
    </source>
</reference>